<evidence type="ECO:0000313" key="2">
    <source>
        <dbReference type="EMBL" id="GGN97942.1"/>
    </source>
</evidence>
<keyword evidence="3" id="KW-1185">Reference proteome</keyword>
<evidence type="ECO:0008006" key="4">
    <source>
        <dbReference type="Google" id="ProtNLM"/>
    </source>
</evidence>
<evidence type="ECO:0000313" key="3">
    <source>
        <dbReference type="Proteomes" id="UP000606653"/>
    </source>
</evidence>
<comment type="caution">
    <text evidence="2">The sequence shown here is derived from an EMBL/GenBank/DDBJ whole genome shotgun (WGS) entry which is preliminary data.</text>
</comment>
<organism evidence="2 3">
    <name type="scientific">Saccharibacillus kuerlensis</name>
    <dbReference type="NCBI Taxonomy" id="459527"/>
    <lineage>
        <taxon>Bacteria</taxon>
        <taxon>Bacillati</taxon>
        <taxon>Bacillota</taxon>
        <taxon>Bacilli</taxon>
        <taxon>Bacillales</taxon>
        <taxon>Paenibacillaceae</taxon>
        <taxon>Saccharibacillus</taxon>
    </lineage>
</organism>
<dbReference type="RefSeq" id="WP_018977168.1">
    <property type="nucleotide sequence ID" value="NZ_BMLN01000004.1"/>
</dbReference>
<sequence>MKNQERSGNRTMLEYLVMLNEQSYSGIGRELKITPQQFSDWIKQRRPIPGERLTALAAYFKVPESMITDARQFAAFLTDDSRTRIHMLLVEREMERLTAENAEEEDIEPFREKKRKLERELENYQRLAKVSALLERPDDRAGAIVDALLEAFEKGREDEWLNKLER</sequence>
<feature type="coiled-coil region" evidence="1">
    <location>
        <begin position="87"/>
        <end position="130"/>
    </location>
</feature>
<protein>
    <recommendedName>
        <fullName evidence="4">HTH cro/C1-type domain-containing protein</fullName>
    </recommendedName>
</protein>
<reference evidence="3" key="1">
    <citation type="journal article" date="2019" name="Int. J. Syst. Evol. Microbiol.">
        <title>The Global Catalogue of Microorganisms (GCM) 10K type strain sequencing project: providing services to taxonomists for standard genome sequencing and annotation.</title>
        <authorList>
            <consortium name="The Broad Institute Genomics Platform"/>
            <consortium name="The Broad Institute Genome Sequencing Center for Infectious Disease"/>
            <person name="Wu L."/>
            <person name="Ma J."/>
        </authorList>
    </citation>
    <scope>NUCLEOTIDE SEQUENCE [LARGE SCALE GENOMIC DNA]</scope>
    <source>
        <strain evidence="3">CGMCC 1.6964</strain>
    </source>
</reference>
<dbReference type="Gene3D" id="1.10.260.40">
    <property type="entry name" value="lambda repressor-like DNA-binding domains"/>
    <property type="match status" value="1"/>
</dbReference>
<name>A0ABQ2KZV2_9BACL</name>
<keyword evidence="1" id="KW-0175">Coiled coil</keyword>
<dbReference type="InterPro" id="IPR010982">
    <property type="entry name" value="Lambda_DNA-bd_dom_sf"/>
</dbReference>
<proteinExistence type="predicted"/>
<gene>
    <name evidence="2" type="ORF">GCM10010969_16370</name>
</gene>
<accession>A0ABQ2KZV2</accession>
<evidence type="ECO:0000256" key="1">
    <source>
        <dbReference type="SAM" id="Coils"/>
    </source>
</evidence>
<dbReference type="Proteomes" id="UP000606653">
    <property type="component" value="Unassembled WGS sequence"/>
</dbReference>
<dbReference type="EMBL" id="BMLN01000004">
    <property type="protein sequence ID" value="GGN97942.1"/>
    <property type="molecule type" value="Genomic_DNA"/>
</dbReference>